<reference evidence="2 3" key="1">
    <citation type="journal article" date="2018" name="Front. Microbiol.">
        <title>Genome-Wide Analysis of Corynespora cassiicola Leaf Fall Disease Putative Effectors.</title>
        <authorList>
            <person name="Lopez D."/>
            <person name="Ribeiro S."/>
            <person name="Label P."/>
            <person name="Fumanal B."/>
            <person name="Venisse J.S."/>
            <person name="Kohler A."/>
            <person name="de Oliveira R.R."/>
            <person name="Labutti K."/>
            <person name="Lipzen A."/>
            <person name="Lail K."/>
            <person name="Bauer D."/>
            <person name="Ohm R.A."/>
            <person name="Barry K.W."/>
            <person name="Spatafora J."/>
            <person name="Grigoriev I.V."/>
            <person name="Martin F.M."/>
            <person name="Pujade-Renaud V."/>
        </authorList>
    </citation>
    <scope>NUCLEOTIDE SEQUENCE [LARGE SCALE GENOMIC DNA]</scope>
    <source>
        <strain evidence="2 3">Philippines</strain>
    </source>
</reference>
<evidence type="ECO:0000313" key="3">
    <source>
        <dbReference type="Proteomes" id="UP000240883"/>
    </source>
</evidence>
<name>A0A2T2PC49_CORCC</name>
<keyword evidence="3" id="KW-1185">Reference proteome</keyword>
<feature type="region of interest" description="Disordered" evidence="1">
    <location>
        <begin position="1"/>
        <end position="31"/>
    </location>
</feature>
<proteinExistence type="predicted"/>
<evidence type="ECO:0000256" key="1">
    <source>
        <dbReference type="SAM" id="MobiDB-lite"/>
    </source>
</evidence>
<feature type="region of interest" description="Disordered" evidence="1">
    <location>
        <begin position="69"/>
        <end position="102"/>
    </location>
</feature>
<gene>
    <name evidence="2" type="ORF">BS50DRAFT_36146</name>
</gene>
<dbReference type="Proteomes" id="UP000240883">
    <property type="component" value="Unassembled WGS sequence"/>
</dbReference>
<protein>
    <submittedName>
        <fullName evidence="2">Uncharacterized protein</fullName>
    </submittedName>
</protein>
<sequence length="159" mass="16626">MGWPPARQRVGGVWCKKKKGTESRNGGHEQANPWALESSVAAVAFPGVPNILSYREELVVDAGLGRRADRGRSDGHALVSPCAELSAPSKTEGDVHQGATTRASWAVSRGIGDSRVTAPQAAMISPGGGAALLGLCHGCRRKVDLSVDASWAAMEQGNR</sequence>
<dbReference type="EMBL" id="KZ678128">
    <property type="protein sequence ID" value="PSN75253.1"/>
    <property type="molecule type" value="Genomic_DNA"/>
</dbReference>
<organism evidence="2 3">
    <name type="scientific">Corynespora cassiicola Philippines</name>
    <dbReference type="NCBI Taxonomy" id="1448308"/>
    <lineage>
        <taxon>Eukaryota</taxon>
        <taxon>Fungi</taxon>
        <taxon>Dikarya</taxon>
        <taxon>Ascomycota</taxon>
        <taxon>Pezizomycotina</taxon>
        <taxon>Dothideomycetes</taxon>
        <taxon>Pleosporomycetidae</taxon>
        <taxon>Pleosporales</taxon>
        <taxon>Corynesporascaceae</taxon>
        <taxon>Corynespora</taxon>
    </lineage>
</organism>
<accession>A0A2T2PC49</accession>
<dbReference type="AlphaFoldDB" id="A0A2T2PC49"/>
<evidence type="ECO:0000313" key="2">
    <source>
        <dbReference type="EMBL" id="PSN75253.1"/>
    </source>
</evidence>